<reference evidence="1 2" key="1">
    <citation type="journal article" date="2017" name="BMC Genomics">
        <title>Whole-genome assembly of Babesia ovata and comparative genomics between closely related pathogens.</title>
        <authorList>
            <person name="Yamagishi J."/>
            <person name="Asada M."/>
            <person name="Hakimi H."/>
            <person name="Tanaka T.Q."/>
            <person name="Sugimoto C."/>
            <person name="Kawazu S."/>
        </authorList>
    </citation>
    <scope>NUCLEOTIDE SEQUENCE [LARGE SCALE GENOMIC DNA]</scope>
    <source>
        <strain evidence="1 2">Miyake</strain>
    </source>
</reference>
<dbReference type="GeneID" id="39874366"/>
<keyword evidence="2" id="KW-1185">Reference proteome</keyword>
<comment type="caution">
    <text evidence="1">The sequence shown here is derived from an EMBL/GenBank/DDBJ whole genome shotgun (WGS) entry which is preliminary data.</text>
</comment>
<dbReference type="Proteomes" id="UP000236319">
    <property type="component" value="Unassembled WGS sequence"/>
</dbReference>
<dbReference type="EMBL" id="BDSA01000002">
    <property type="protein sequence ID" value="GBE60596.1"/>
    <property type="molecule type" value="Genomic_DNA"/>
</dbReference>
<evidence type="ECO:0000313" key="1">
    <source>
        <dbReference type="EMBL" id="GBE60596.1"/>
    </source>
</evidence>
<dbReference type="VEuPathDB" id="PiroplasmaDB:BOVATA_020890"/>
<proteinExistence type="predicted"/>
<dbReference type="RefSeq" id="XP_028866839.1">
    <property type="nucleotide sequence ID" value="XM_029011006.1"/>
</dbReference>
<organism evidence="1 2">
    <name type="scientific">Babesia ovata</name>
    <dbReference type="NCBI Taxonomy" id="189622"/>
    <lineage>
        <taxon>Eukaryota</taxon>
        <taxon>Sar</taxon>
        <taxon>Alveolata</taxon>
        <taxon>Apicomplexa</taxon>
        <taxon>Aconoidasida</taxon>
        <taxon>Piroplasmida</taxon>
        <taxon>Babesiidae</taxon>
        <taxon>Babesia</taxon>
    </lineage>
</organism>
<evidence type="ECO:0000313" key="2">
    <source>
        <dbReference type="Proteomes" id="UP000236319"/>
    </source>
</evidence>
<dbReference type="OrthoDB" id="367226at2759"/>
<name>A0A2H6KC74_9APIC</name>
<gene>
    <name evidence="1" type="ORF">BOVATA_020890</name>
</gene>
<dbReference type="AlphaFoldDB" id="A0A2H6KC74"/>
<protein>
    <submittedName>
        <fullName evidence="1">Uncharacterized protein</fullName>
    </submittedName>
</protein>
<sequence>MYAFLKFRAAKASNLWNRIAEPFQTKAVCSRTLYTGKVSALGRTGLASATKPQAHREWSSFRQNGRLIPSGNVTDNRYRYDVATLTKLPNSYTDDINNVGVSKAFGSAPLLTHYVEPFSVMQFATKYVLSYRFFFIYMARTTFQVFHS</sequence>
<accession>A0A2H6KC74</accession>